<organism evidence="2 3">
    <name type="scientific">Lactarius akahatsu</name>
    <dbReference type="NCBI Taxonomy" id="416441"/>
    <lineage>
        <taxon>Eukaryota</taxon>
        <taxon>Fungi</taxon>
        <taxon>Dikarya</taxon>
        <taxon>Basidiomycota</taxon>
        <taxon>Agaricomycotina</taxon>
        <taxon>Agaricomycetes</taxon>
        <taxon>Russulales</taxon>
        <taxon>Russulaceae</taxon>
        <taxon>Lactarius</taxon>
    </lineage>
</organism>
<evidence type="ECO:0000313" key="3">
    <source>
        <dbReference type="Proteomes" id="UP001201163"/>
    </source>
</evidence>
<dbReference type="AlphaFoldDB" id="A0AAD4LT13"/>
<keyword evidence="1" id="KW-0472">Membrane</keyword>
<name>A0AAD4LT13_9AGAM</name>
<feature type="transmembrane region" description="Helical" evidence="1">
    <location>
        <begin position="31"/>
        <end position="53"/>
    </location>
</feature>
<keyword evidence="1" id="KW-0812">Transmembrane</keyword>
<accession>A0AAD4LT13</accession>
<reference evidence="2" key="1">
    <citation type="submission" date="2022-01" db="EMBL/GenBank/DDBJ databases">
        <title>Comparative genomics reveals a dynamic genome evolution in the ectomycorrhizal milk-cap (Lactarius) mushrooms.</title>
        <authorList>
            <consortium name="DOE Joint Genome Institute"/>
            <person name="Lebreton A."/>
            <person name="Tang N."/>
            <person name="Kuo A."/>
            <person name="LaButti K."/>
            <person name="Drula E."/>
            <person name="Barry K."/>
            <person name="Clum A."/>
            <person name="Lipzen A."/>
            <person name="Mousain D."/>
            <person name="Ng V."/>
            <person name="Wang R."/>
            <person name="Wang X."/>
            <person name="Dai Y."/>
            <person name="Henrissat B."/>
            <person name="Grigoriev I.V."/>
            <person name="Guerin-Laguette A."/>
            <person name="Yu F."/>
            <person name="Martin F.M."/>
        </authorList>
    </citation>
    <scope>NUCLEOTIDE SEQUENCE</scope>
    <source>
        <strain evidence="2">QP</strain>
    </source>
</reference>
<comment type="caution">
    <text evidence="2">The sequence shown here is derived from an EMBL/GenBank/DDBJ whole genome shotgun (WGS) entry which is preliminary data.</text>
</comment>
<evidence type="ECO:0000256" key="1">
    <source>
        <dbReference type="SAM" id="Phobius"/>
    </source>
</evidence>
<gene>
    <name evidence="2" type="ORF">EDB92DRAFT_1813143</name>
</gene>
<dbReference type="Proteomes" id="UP001201163">
    <property type="component" value="Unassembled WGS sequence"/>
</dbReference>
<keyword evidence="3" id="KW-1185">Reference proteome</keyword>
<sequence length="154" mass="17327">MYWHSEHRILLIDQQFLAWYTYTFADSNLDYGGALMSLVLSEVLSVTIVNMLIRNFIIRSCILKTWIARVALRGIGDGLSPCGFFTLLALANIDGSLPLGNRPSLRLKLRSEAKLPARLGVTRMMEMTACEELDAKVGSEFQMNRSEYVTGTDM</sequence>
<keyword evidence="1" id="KW-1133">Transmembrane helix</keyword>
<dbReference type="EMBL" id="JAKELL010000004">
    <property type="protein sequence ID" value="KAH8999397.1"/>
    <property type="molecule type" value="Genomic_DNA"/>
</dbReference>
<proteinExistence type="predicted"/>
<evidence type="ECO:0000313" key="2">
    <source>
        <dbReference type="EMBL" id="KAH8999397.1"/>
    </source>
</evidence>
<protein>
    <submittedName>
        <fullName evidence="2">Uncharacterized protein</fullName>
    </submittedName>
</protein>